<dbReference type="PANTHER" id="PTHR11351">
    <property type="entry name" value="ACYL-COA DESATURASE"/>
    <property type="match status" value="1"/>
</dbReference>
<evidence type="ECO:0000256" key="8">
    <source>
        <dbReference type="ARBA" id="ARBA00023004"/>
    </source>
</evidence>
<evidence type="ECO:0000256" key="9">
    <source>
        <dbReference type="ARBA" id="ARBA00023098"/>
    </source>
</evidence>
<dbReference type="GO" id="GO:0016020">
    <property type="term" value="C:membrane"/>
    <property type="evidence" value="ECO:0007669"/>
    <property type="project" value="UniProtKB-SubCell"/>
</dbReference>
<dbReference type="GO" id="GO:0006633">
    <property type="term" value="P:fatty acid biosynthetic process"/>
    <property type="evidence" value="ECO:0007669"/>
    <property type="project" value="UniProtKB-KW"/>
</dbReference>
<dbReference type="Proteomes" id="UP000186720">
    <property type="component" value="Unassembled WGS sequence"/>
</dbReference>
<evidence type="ECO:0000256" key="4">
    <source>
        <dbReference type="ARBA" id="ARBA00022692"/>
    </source>
</evidence>
<name>A0A1Q5ZV51_9SPHI</name>
<evidence type="ECO:0000313" key="15">
    <source>
        <dbReference type="Proteomes" id="UP000186720"/>
    </source>
</evidence>
<feature type="transmembrane region" description="Helical" evidence="12">
    <location>
        <begin position="249"/>
        <end position="268"/>
    </location>
</feature>
<dbReference type="GO" id="GO:0016717">
    <property type="term" value="F:oxidoreductase activity, acting on paired donors, with oxidation of a pair of donors resulting in the reduction of molecular oxygen to two molecules of water"/>
    <property type="evidence" value="ECO:0007669"/>
    <property type="project" value="InterPro"/>
</dbReference>
<evidence type="ECO:0000256" key="10">
    <source>
        <dbReference type="ARBA" id="ARBA00023136"/>
    </source>
</evidence>
<proteinExistence type="inferred from homology"/>
<dbReference type="InterPro" id="IPR005804">
    <property type="entry name" value="FA_desaturase_dom"/>
</dbReference>
<evidence type="ECO:0000259" key="13">
    <source>
        <dbReference type="Pfam" id="PF00487"/>
    </source>
</evidence>
<dbReference type="EMBL" id="MPPL01000001">
    <property type="protein sequence ID" value="OKS85558.1"/>
    <property type="molecule type" value="Genomic_DNA"/>
</dbReference>
<dbReference type="InterPro" id="IPR015876">
    <property type="entry name" value="Acyl-CoA_DS"/>
</dbReference>
<feature type="transmembrane region" description="Helical" evidence="12">
    <location>
        <begin position="95"/>
        <end position="113"/>
    </location>
</feature>
<keyword evidence="11" id="KW-0275">Fatty acid biosynthesis</keyword>
<sequence>MLTEAPFLNFTINYKLDYLMSFLDTVLQPPSYGWQDSNGDLVKPSPKQIFGEFFSRLNVFKDKKNWLSFLCWFTVLALVPFFFLFLFKYLSVKTLLAAFFYSMIVMGTHGTIWHHRYCTHNAYQFRNKFWRFFTQNLTLKIIPEEIYAVSHHVHHAKSDTPGDPYNAQGGFLYCFLADVNHQPINKNLSEKDYAKCVNLMKHIGVSVNTYEQYQKWGSLAKPLNTIVGIILNWSFWFGAFYLIGGIPLAVALFAAAGFWAVGVRTFNYEGHGKGEDKRREGVDYNRDDMSINQIWPGIVAGEWHNNHHLYPKSARSGFKPYQVDSAWYYIKFMHTIGAVSTYHDSKKQFYKDYLKAHATEKEATVAELRVPKATTLVAERI</sequence>
<dbReference type="PANTHER" id="PTHR11351:SF31">
    <property type="entry name" value="DESATURASE 1, ISOFORM A-RELATED"/>
    <property type="match status" value="1"/>
</dbReference>
<keyword evidence="10 12" id="KW-0472">Membrane</keyword>
<feature type="domain" description="Fatty acid desaturase" evidence="13">
    <location>
        <begin position="98"/>
        <end position="312"/>
    </location>
</feature>
<keyword evidence="6 12" id="KW-1133">Transmembrane helix</keyword>
<evidence type="ECO:0000256" key="6">
    <source>
        <dbReference type="ARBA" id="ARBA00022989"/>
    </source>
</evidence>
<evidence type="ECO:0000256" key="12">
    <source>
        <dbReference type="SAM" id="Phobius"/>
    </source>
</evidence>
<dbReference type="Pfam" id="PF00487">
    <property type="entry name" value="FA_desaturase"/>
    <property type="match status" value="1"/>
</dbReference>
<evidence type="ECO:0000313" key="14">
    <source>
        <dbReference type="EMBL" id="OKS85558.1"/>
    </source>
</evidence>
<evidence type="ECO:0000256" key="1">
    <source>
        <dbReference type="ARBA" id="ARBA00004141"/>
    </source>
</evidence>
<keyword evidence="5" id="KW-0276">Fatty acid metabolism</keyword>
<keyword evidence="15" id="KW-1185">Reference proteome</keyword>
<accession>A0A1Q5ZV51</accession>
<keyword evidence="8" id="KW-0408">Iron</keyword>
<keyword evidence="4 12" id="KW-0812">Transmembrane</keyword>
<organism evidence="14 15">
    <name type="scientific">Mucilaginibacter polytrichastri</name>
    <dbReference type="NCBI Taxonomy" id="1302689"/>
    <lineage>
        <taxon>Bacteria</taxon>
        <taxon>Pseudomonadati</taxon>
        <taxon>Bacteroidota</taxon>
        <taxon>Sphingobacteriia</taxon>
        <taxon>Sphingobacteriales</taxon>
        <taxon>Sphingobacteriaceae</taxon>
        <taxon>Mucilaginibacter</taxon>
    </lineage>
</organism>
<dbReference type="AlphaFoldDB" id="A0A1Q5ZV51"/>
<reference evidence="14 15" key="1">
    <citation type="submission" date="2016-11" db="EMBL/GenBank/DDBJ databases">
        <title>Whole Genome Sequencing of Mucilaginibacter polytrichastri RG4-7(T) isolated from the moss sample.</title>
        <authorList>
            <person name="Li Y."/>
        </authorList>
    </citation>
    <scope>NUCLEOTIDE SEQUENCE [LARGE SCALE GENOMIC DNA]</scope>
    <source>
        <strain evidence="14 15">RG4-7</strain>
    </source>
</reference>
<comment type="caution">
    <text evidence="14">The sequence shown here is derived from an EMBL/GenBank/DDBJ whole genome shotgun (WGS) entry which is preliminary data.</text>
</comment>
<comment type="subcellular location">
    <subcellularLocation>
        <location evidence="1">Membrane</location>
        <topology evidence="1">Multi-pass membrane protein</topology>
    </subcellularLocation>
</comment>
<evidence type="ECO:0000256" key="11">
    <source>
        <dbReference type="ARBA" id="ARBA00023160"/>
    </source>
</evidence>
<keyword evidence="9" id="KW-0443">Lipid metabolism</keyword>
<protein>
    <recommendedName>
        <fullName evidence="13">Fatty acid desaturase domain-containing protein</fullName>
    </recommendedName>
</protein>
<gene>
    <name evidence="14" type="ORF">RG47T_1004</name>
</gene>
<dbReference type="STRING" id="1302689.RG47T_1004"/>
<evidence type="ECO:0000256" key="2">
    <source>
        <dbReference type="ARBA" id="ARBA00008749"/>
    </source>
</evidence>
<evidence type="ECO:0000256" key="3">
    <source>
        <dbReference type="ARBA" id="ARBA00022516"/>
    </source>
</evidence>
<feature type="transmembrane region" description="Helical" evidence="12">
    <location>
        <begin position="66"/>
        <end position="89"/>
    </location>
</feature>
<keyword evidence="7" id="KW-0560">Oxidoreductase</keyword>
<keyword evidence="3" id="KW-0444">Lipid biosynthesis</keyword>
<evidence type="ECO:0000256" key="5">
    <source>
        <dbReference type="ARBA" id="ARBA00022832"/>
    </source>
</evidence>
<comment type="similarity">
    <text evidence="2">Belongs to the fatty acid desaturase type 2 family.</text>
</comment>
<evidence type="ECO:0000256" key="7">
    <source>
        <dbReference type="ARBA" id="ARBA00023002"/>
    </source>
</evidence>